<evidence type="ECO:0000256" key="1">
    <source>
        <dbReference type="SAM" id="MobiDB-lite"/>
    </source>
</evidence>
<accession>A0A9K3CZH6</accession>
<sequence>MSPGNVPESSVLVVPTRQRSLPSPVRKHVVYDMGRGAGGVARAGPGTSSDMVLLLGTILGDSLLLDRCGGETRIERLLSAVRDQTLFATPKDFQ</sequence>
<protein>
    <submittedName>
        <fullName evidence="2">Uncharacterized protein</fullName>
    </submittedName>
</protein>
<evidence type="ECO:0000313" key="3">
    <source>
        <dbReference type="Proteomes" id="UP000265618"/>
    </source>
</evidence>
<dbReference type="AlphaFoldDB" id="A0A9K3CZH6"/>
<feature type="region of interest" description="Disordered" evidence="1">
    <location>
        <begin position="1"/>
        <end position="21"/>
    </location>
</feature>
<evidence type="ECO:0000313" key="2">
    <source>
        <dbReference type="EMBL" id="GIQ86268.1"/>
    </source>
</evidence>
<gene>
    <name evidence="2" type="ORF">KIPB_008089</name>
</gene>
<comment type="caution">
    <text evidence="2">The sequence shown here is derived from an EMBL/GenBank/DDBJ whole genome shotgun (WGS) entry which is preliminary data.</text>
</comment>
<proteinExistence type="predicted"/>
<dbReference type="EMBL" id="BDIP01002418">
    <property type="protein sequence ID" value="GIQ86268.1"/>
    <property type="molecule type" value="Genomic_DNA"/>
</dbReference>
<keyword evidence="3" id="KW-1185">Reference proteome</keyword>
<name>A0A9K3CZH6_9EUKA</name>
<reference evidence="2 3" key="1">
    <citation type="journal article" date="2018" name="PLoS ONE">
        <title>The draft genome of Kipferlia bialata reveals reductive genome evolution in fornicate parasites.</title>
        <authorList>
            <person name="Tanifuji G."/>
            <person name="Takabayashi S."/>
            <person name="Kume K."/>
            <person name="Takagi M."/>
            <person name="Nakayama T."/>
            <person name="Kamikawa R."/>
            <person name="Inagaki Y."/>
            <person name="Hashimoto T."/>
        </authorList>
    </citation>
    <scope>NUCLEOTIDE SEQUENCE [LARGE SCALE GENOMIC DNA]</scope>
    <source>
        <strain evidence="2">NY0173</strain>
    </source>
</reference>
<organism evidence="2 3">
    <name type="scientific">Kipferlia bialata</name>
    <dbReference type="NCBI Taxonomy" id="797122"/>
    <lineage>
        <taxon>Eukaryota</taxon>
        <taxon>Metamonada</taxon>
        <taxon>Carpediemonas-like organisms</taxon>
        <taxon>Kipferlia</taxon>
    </lineage>
</organism>
<dbReference type="Proteomes" id="UP000265618">
    <property type="component" value="Unassembled WGS sequence"/>
</dbReference>
<feature type="non-terminal residue" evidence="2">
    <location>
        <position position="94"/>
    </location>
</feature>